<comment type="caution">
    <text evidence="21">The sequence shown here is derived from an EMBL/GenBank/DDBJ whole genome shotgun (WGS) entry which is preliminary data.</text>
</comment>
<dbReference type="GO" id="GO:0015074">
    <property type="term" value="P:DNA integration"/>
    <property type="evidence" value="ECO:0007669"/>
    <property type="project" value="UniProtKB-KW"/>
</dbReference>
<dbReference type="InterPro" id="IPR057670">
    <property type="entry name" value="SH3_retrovirus"/>
</dbReference>
<keyword evidence="7" id="KW-0378">Hydrolase</keyword>
<evidence type="ECO:0000256" key="4">
    <source>
        <dbReference type="ARBA" id="ARBA00022722"/>
    </source>
</evidence>
<feature type="compositionally biased region" description="Polar residues" evidence="19">
    <location>
        <begin position="393"/>
        <end position="406"/>
    </location>
</feature>
<dbReference type="Pfam" id="PF25597">
    <property type="entry name" value="SH3_retrovirus"/>
    <property type="match status" value="1"/>
</dbReference>
<feature type="compositionally biased region" description="Basic and acidic residues" evidence="19">
    <location>
        <begin position="409"/>
        <end position="449"/>
    </location>
</feature>
<dbReference type="GO" id="GO:0003677">
    <property type="term" value="F:DNA binding"/>
    <property type="evidence" value="ECO:0007669"/>
    <property type="project" value="UniProtKB-KW"/>
</dbReference>
<dbReference type="GO" id="GO:0032196">
    <property type="term" value="P:transposition"/>
    <property type="evidence" value="ECO:0007669"/>
    <property type="project" value="UniProtKB-KW"/>
</dbReference>
<keyword evidence="14" id="KW-0496">Mitochondrion</keyword>
<name>A0A219ANR3_METCM</name>
<keyword evidence="11 21" id="KW-0695">RNA-directed DNA polymerase</keyword>
<evidence type="ECO:0000256" key="12">
    <source>
        <dbReference type="ARBA" id="ARBA00022932"/>
    </source>
</evidence>
<organism evidence="21 22">
    <name type="scientific">Pochonia chlamydosporia 170</name>
    <dbReference type="NCBI Taxonomy" id="1380566"/>
    <lineage>
        <taxon>Eukaryota</taxon>
        <taxon>Fungi</taxon>
        <taxon>Dikarya</taxon>
        <taxon>Ascomycota</taxon>
        <taxon>Pezizomycotina</taxon>
        <taxon>Sordariomycetes</taxon>
        <taxon>Hypocreomycetidae</taxon>
        <taxon>Hypocreales</taxon>
        <taxon>Clavicipitaceae</taxon>
        <taxon>Pochonia</taxon>
    </lineage>
</organism>
<feature type="domain" description="Integrase catalytic" evidence="20">
    <location>
        <begin position="50"/>
        <end position="226"/>
    </location>
</feature>
<evidence type="ECO:0000256" key="17">
    <source>
        <dbReference type="ARBA" id="ARBA00048173"/>
    </source>
</evidence>
<keyword evidence="2" id="KW-0815">Transposition</keyword>
<dbReference type="PANTHER" id="PTHR42648">
    <property type="entry name" value="TRANSPOSASE, PUTATIVE-RELATED"/>
    <property type="match status" value="1"/>
</dbReference>
<evidence type="ECO:0000256" key="8">
    <source>
        <dbReference type="ARBA" id="ARBA00022842"/>
    </source>
</evidence>
<gene>
    <name evidence="21" type="ORF">VFPPC_18437</name>
</gene>
<dbReference type="Gene3D" id="3.30.420.10">
    <property type="entry name" value="Ribonuclease H-like superfamily/Ribonuclease H"/>
    <property type="match status" value="1"/>
</dbReference>
<evidence type="ECO:0000313" key="22">
    <source>
        <dbReference type="Proteomes" id="UP000078397"/>
    </source>
</evidence>
<accession>A0A219ANR3</accession>
<dbReference type="GO" id="GO:0016787">
    <property type="term" value="F:hydrolase activity"/>
    <property type="evidence" value="ECO:0007669"/>
    <property type="project" value="UniProtKB-KW"/>
</dbReference>
<evidence type="ECO:0000256" key="5">
    <source>
        <dbReference type="ARBA" id="ARBA00022723"/>
    </source>
</evidence>
<protein>
    <submittedName>
        <fullName evidence="21">Reverse transcriptase, RNA-dependent DNA polymerase</fullName>
    </submittedName>
</protein>
<keyword evidence="12" id="KW-0239">DNA-directed DNA polymerase</keyword>
<dbReference type="GO" id="GO:0003723">
    <property type="term" value="F:RNA binding"/>
    <property type="evidence" value="ECO:0007669"/>
    <property type="project" value="UniProtKB-KW"/>
</dbReference>
<keyword evidence="8" id="KW-0460">Magnesium</keyword>
<dbReference type="PANTHER" id="PTHR42648:SF11">
    <property type="entry name" value="TRANSPOSON TY4-P GAG-POL POLYPROTEIN"/>
    <property type="match status" value="1"/>
</dbReference>
<dbReference type="Pfam" id="PF07727">
    <property type="entry name" value="RVT_2"/>
    <property type="match status" value="1"/>
</dbReference>
<sequence length="1020" mass="116486">MPQRLLHARLGHPGKHMEGKLNALMDDLGDHSFCPSFCSSCTEAKMTRKASREPMSIVTEKLERVHMDLWGPVEPSMQGMRYMLTITDQATGRVWVYFSRDKMRIIEKIKAWVVVAEAECQQYGKGEKVMAVRFDRGKEFLNEAMKVFCTGRAIRIEPTVGYHPEGNGISERSMRTISERGAAMRHEIDLPAAYWEFSNATAAYLRNRGVVKGMTKSPWELWRGEKPRARHLRVFGCPAWVLIPKEKRTKLLKKAWQGVFVGYKEETDKIYLVWNPADKKVHEVRFVEFDESKYMDNTISLRQESQSQHDDEKEDIREHEELTDDETDAGDSAKDRITDQQAIEAEEDDGDGADGNPTDRDTADSEEELQGDTIIVNTGEADISSTEAEERLSPSNNANSDQPKTRSQIRREAVALKRAEKQQAELERRQREEQHMAERLKKRGESGRKERAMVARALLQPNTDIYDFDPKKLTFQQAVEGSEKDKWVGAIDEEVQNLIRRQTFSDEINEVDVQGKEVVDAKLVFDHKKDKDGKIQRYKARLVARGFTQKHGVNCEETFAPTIRLDAMRIILALAAKKGWKIYQMDAVAAFLAADLKEKIFMKVPTELQQYFGKYVQILKSLYGLKQAARMWYLLVSDYLKEIGFSPMAVDPTIFRHTEWGVIIGVHVDDFMITGEDEVAIEKVKEKLKGRFEMKDLGEAENILGIRIQRYKGKLIIDQSQFAKETVAQFLYDDSMKLATPMEPEAIRKLVEEPGRPLNHDEWLKYVELLGKLIWLCNTRFDIIFAVNRMASFTVEACWNHWKALLRILGYVSRTIHYGITYGRNNEHAEGVEGSNIDYYSIDHNIEGHVGSAGLQDGEAFSDTDYATDPRDRKSILGFVFMVYGGAVMTYSKKMKSVARSTTEAEYVGMGEATKAALWGRRLLAELEGKGEQAVPLLLGDNKGAVQLTRGVSNTSKIKHIDTAFHHVVDEVKQGRIQVFWVPGENMLADGMTKPLPREAFERNRRRIGIGPIRYDSRCN</sequence>
<dbReference type="GO" id="GO:0004519">
    <property type="term" value="F:endonuclease activity"/>
    <property type="evidence" value="ECO:0007669"/>
    <property type="project" value="UniProtKB-KW"/>
</dbReference>
<evidence type="ECO:0000259" key="20">
    <source>
        <dbReference type="PROSITE" id="PS50994"/>
    </source>
</evidence>
<dbReference type="GO" id="GO:0006310">
    <property type="term" value="P:DNA recombination"/>
    <property type="evidence" value="ECO:0007669"/>
    <property type="project" value="UniProtKB-KW"/>
</dbReference>
<evidence type="ECO:0000256" key="10">
    <source>
        <dbReference type="ARBA" id="ARBA00022908"/>
    </source>
</evidence>
<dbReference type="InterPro" id="IPR039537">
    <property type="entry name" value="Retrotran_Ty1/copia-like"/>
</dbReference>
<dbReference type="RefSeq" id="XP_022284983.1">
    <property type="nucleotide sequence ID" value="XM_022430046.1"/>
</dbReference>
<evidence type="ECO:0000256" key="11">
    <source>
        <dbReference type="ARBA" id="ARBA00022918"/>
    </source>
</evidence>
<keyword evidence="13" id="KW-0238">DNA-binding</keyword>
<evidence type="ECO:0000256" key="15">
    <source>
        <dbReference type="ARBA" id="ARBA00023172"/>
    </source>
</evidence>
<keyword evidence="16" id="KW-0511">Multifunctional enzyme</keyword>
<dbReference type="GeneID" id="33937207"/>
<dbReference type="OrthoDB" id="5080239at2759"/>
<dbReference type="STRING" id="1380566.A0A219ANR3"/>
<evidence type="ECO:0000256" key="13">
    <source>
        <dbReference type="ARBA" id="ARBA00023125"/>
    </source>
</evidence>
<dbReference type="InterPro" id="IPR012337">
    <property type="entry name" value="RNaseH-like_sf"/>
</dbReference>
<evidence type="ECO:0000313" key="21">
    <source>
        <dbReference type="EMBL" id="OWT42466.1"/>
    </source>
</evidence>
<keyword evidence="6" id="KW-0255">Endonuclease</keyword>
<dbReference type="InterPro" id="IPR013103">
    <property type="entry name" value="RVT_2"/>
</dbReference>
<evidence type="ECO:0000256" key="2">
    <source>
        <dbReference type="ARBA" id="ARBA00022578"/>
    </source>
</evidence>
<keyword evidence="10" id="KW-0229">DNA integration</keyword>
<dbReference type="InterPro" id="IPR043502">
    <property type="entry name" value="DNA/RNA_pol_sf"/>
</dbReference>
<evidence type="ECO:0000256" key="6">
    <source>
        <dbReference type="ARBA" id="ARBA00022759"/>
    </source>
</evidence>
<keyword evidence="3" id="KW-0548">Nucleotidyltransferase</keyword>
<evidence type="ECO:0000256" key="14">
    <source>
        <dbReference type="ARBA" id="ARBA00023128"/>
    </source>
</evidence>
<comment type="catalytic activity">
    <reaction evidence="17">
        <text>DNA(n) + a 2'-deoxyribonucleoside 5'-triphosphate = DNA(n+1) + diphosphate</text>
        <dbReference type="Rhea" id="RHEA:22508"/>
        <dbReference type="Rhea" id="RHEA-COMP:17339"/>
        <dbReference type="Rhea" id="RHEA-COMP:17340"/>
        <dbReference type="ChEBI" id="CHEBI:33019"/>
        <dbReference type="ChEBI" id="CHEBI:61560"/>
        <dbReference type="ChEBI" id="CHEBI:173112"/>
        <dbReference type="EC" id="2.7.7.49"/>
    </reaction>
</comment>
<dbReference type="EMBL" id="LSBJ02000015">
    <property type="protein sequence ID" value="OWT42466.1"/>
    <property type="molecule type" value="Genomic_DNA"/>
</dbReference>
<keyword evidence="12" id="KW-0808">Transferase</keyword>
<evidence type="ECO:0000256" key="16">
    <source>
        <dbReference type="ARBA" id="ARBA00023268"/>
    </source>
</evidence>
<dbReference type="SUPFAM" id="SSF53098">
    <property type="entry name" value="Ribonuclease H-like"/>
    <property type="match status" value="1"/>
</dbReference>
<dbReference type="PROSITE" id="PS50994">
    <property type="entry name" value="INTEGRASE"/>
    <property type="match status" value="1"/>
</dbReference>
<keyword evidence="15" id="KW-0233">DNA recombination</keyword>
<evidence type="ECO:0000256" key="1">
    <source>
        <dbReference type="ARBA" id="ARBA00004173"/>
    </source>
</evidence>
<dbReference type="Proteomes" id="UP000078397">
    <property type="component" value="Unassembled WGS sequence"/>
</dbReference>
<dbReference type="GO" id="GO:0003964">
    <property type="term" value="F:RNA-directed DNA polymerase activity"/>
    <property type="evidence" value="ECO:0007669"/>
    <property type="project" value="UniProtKB-KW"/>
</dbReference>
<proteinExistence type="predicted"/>
<feature type="compositionally biased region" description="Basic and acidic residues" evidence="19">
    <location>
        <begin position="307"/>
        <end position="320"/>
    </location>
</feature>
<evidence type="ECO:0000256" key="19">
    <source>
        <dbReference type="SAM" id="MobiDB-lite"/>
    </source>
</evidence>
<dbReference type="KEGG" id="pchm:VFPPC_18437"/>
<reference evidence="21 22" key="1">
    <citation type="journal article" date="2016" name="PLoS Pathog.">
        <title>Biosynthesis of antibiotic leucinostatins in bio-control fungus Purpureocillium lilacinum and their inhibition on phytophthora revealed by genome mining.</title>
        <authorList>
            <person name="Wang G."/>
            <person name="Liu Z."/>
            <person name="Lin R."/>
            <person name="Li E."/>
            <person name="Mao Z."/>
            <person name="Ling J."/>
            <person name="Yang Y."/>
            <person name="Yin W.B."/>
            <person name="Xie B."/>
        </authorList>
    </citation>
    <scope>NUCLEOTIDE SEQUENCE [LARGE SCALE GENOMIC DNA]</scope>
    <source>
        <strain evidence="21">170</strain>
    </source>
</reference>
<dbReference type="InterPro" id="IPR001584">
    <property type="entry name" value="Integrase_cat-core"/>
</dbReference>
<keyword evidence="4" id="KW-0540">Nuclease</keyword>
<dbReference type="InterPro" id="IPR036397">
    <property type="entry name" value="RNaseH_sf"/>
</dbReference>
<comment type="subcellular location">
    <subcellularLocation>
        <location evidence="1">Mitochondrion</location>
    </subcellularLocation>
</comment>
<dbReference type="GO" id="GO:0046872">
    <property type="term" value="F:metal ion binding"/>
    <property type="evidence" value="ECO:0007669"/>
    <property type="project" value="UniProtKB-KW"/>
</dbReference>
<evidence type="ECO:0000256" key="3">
    <source>
        <dbReference type="ARBA" id="ARBA00022695"/>
    </source>
</evidence>
<evidence type="ECO:0000256" key="7">
    <source>
        <dbReference type="ARBA" id="ARBA00022801"/>
    </source>
</evidence>
<dbReference type="AlphaFoldDB" id="A0A219ANR3"/>
<evidence type="ECO:0000256" key="18">
    <source>
        <dbReference type="ARBA" id="ARBA00049244"/>
    </source>
</evidence>
<dbReference type="SUPFAM" id="SSF56672">
    <property type="entry name" value="DNA/RNA polymerases"/>
    <property type="match status" value="1"/>
</dbReference>
<dbReference type="GO" id="GO:0005634">
    <property type="term" value="C:nucleus"/>
    <property type="evidence" value="ECO:0007669"/>
    <property type="project" value="UniProtKB-ARBA"/>
</dbReference>
<keyword evidence="22" id="KW-1185">Reference proteome</keyword>
<dbReference type="CDD" id="cd09272">
    <property type="entry name" value="RNase_HI_RT_Ty1"/>
    <property type="match status" value="1"/>
</dbReference>
<feature type="region of interest" description="Disordered" evidence="19">
    <location>
        <begin position="298"/>
        <end position="449"/>
    </location>
</feature>
<comment type="catalytic activity">
    <reaction evidence="18">
        <text>DNA(n) + a 2'-deoxyribonucleoside 5'-triphosphate = DNA(n+1) + diphosphate</text>
        <dbReference type="Rhea" id="RHEA:22508"/>
        <dbReference type="Rhea" id="RHEA-COMP:17339"/>
        <dbReference type="Rhea" id="RHEA-COMP:17340"/>
        <dbReference type="ChEBI" id="CHEBI:33019"/>
        <dbReference type="ChEBI" id="CHEBI:61560"/>
        <dbReference type="ChEBI" id="CHEBI:173112"/>
        <dbReference type="EC" id="2.7.7.7"/>
    </reaction>
</comment>
<keyword evidence="5" id="KW-0479">Metal-binding</keyword>
<keyword evidence="9" id="KW-0694">RNA-binding</keyword>
<dbReference type="GO" id="GO:0005739">
    <property type="term" value="C:mitochondrion"/>
    <property type="evidence" value="ECO:0007669"/>
    <property type="project" value="UniProtKB-SubCell"/>
</dbReference>
<evidence type="ECO:0000256" key="9">
    <source>
        <dbReference type="ARBA" id="ARBA00022884"/>
    </source>
</evidence>
<dbReference type="GO" id="GO:0003887">
    <property type="term" value="F:DNA-directed DNA polymerase activity"/>
    <property type="evidence" value="ECO:0007669"/>
    <property type="project" value="UniProtKB-KW"/>
</dbReference>